<dbReference type="InterPro" id="IPR017186">
    <property type="entry name" value="Lipase_autotranspt_EstA"/>
</dbReference>
<comment type="caution">
    <text evidence="7">The sequence shown here is derived from an EMBL/GenBank/DDBJ whole genome shotgun (WGS) entry which is preliminary data.</text>
</comment>
<dbReference type="InterPro" id="IPR006315">
    <property type="entry name" value="OM_autotransptr_brl_dom"/>
</dbReference>
<organism evidence="7 8">
    <name type="scientific">Stutzerimonas stutzeri</name>
    <name type="common">Pseudomonas stutzeri</name>
    <dbReference type="NCBI Taxonomy" id="316"/>
    <lineage>
        <taxon>Bacteria</taxon>
        <taxon>Pseudomonadati</taxon>
        <taxon>Pseudomonadota</taxon>
        <taxon>Gammaproteobacteria</taxon>
        <taxon>Pseudomonadales</taxon>
        <taxon>Pseudomonadaceae</taxon>
        <taxon>Stutzerimonas</taxon>
    </lineage>
</organism>
<dbReference type="NCBIfam" id="TIGR01414">
    <property type="entry name" value="autotrans_barl"/>
    <property type="match status" value="1"/>
</dbReference>
<evidence type="ECO:0000256" key="1">
    <source>
        <dbReference type="ARBA" id="ARBA00008668"/>
    </source>
</evidence>
<dbReference type="PROSITE" id="PS51208">
    <property type="entry name" value="AUTOTRANSPORTER"/>
    <property type="match status" value="1"/>
</dbReference>
<dbReference type="InterPro" id="IPR036709">
    <property type="entry name" value="Autotransporte_beta_dom_sf"/>
</dbReference>
<dbReference type="Gene3D" id="3.40.50.1110">
    <property type="entry name" value="SGNH hydrolase"/>
    <property type="match status" value="1"/>
</dbReference>
<dbReference type="SUPFAM" id="SSF103515">
    <property type="entry name" value="Autotransporter"/>
    <property type="match status" value="1"/>
</dbReference>
<evidence type="ECO:0000256" key="2">
    <source>
        <dbReference type="ARBA" id="ARBA00022729"/>
    </source>
</evidence>
<dbReference type="RefSeq" id="WP_102847632.1">
    <property type="nucleotide sequence ID" value="NZ_JAMOIG010000025.1"/>
</dbReference>
<evidence type="ECO:0000256" key="4">
    <source>
        <dbReference type="PIRSR" id="PIRSR037375-1"/>
    </source>
</evidence>
<dbReference type="InterPro" id="IPR001087">
    <property type="entry name" value="GDSL"/>
</dbReference>
<dbReference type="EMBL" id="POUW01000011">
    <property type="protein sequence ID" value="PNG03193.1"/>
    <property type="molecule type" value="Genomic_DNA"/>
</dbReference>
<dbReference type="InterPro" id="IPR005546">
    <property type="entry name" value="Autotransporte_beta"/>
</dbReference>
<dbReference type="Pfam" id="PF03797">
    <property type="entry name" value="Autotransporter"/>
    <property type="match status" value="1"/>
</dbReference>
<evidence type="ECO:0000256" key="5">
    <source>
        <dbReference type="SAM" id="SignalP"/>
    </source>
</evidence>
<feature type="active site" description="Nucleophile" evidence="4">
    <location>
        <position position="37"/>
    </location>
</feature>
<dbReference type="InterPro" id="IPR051058">
    <property type="entry name" value="GDSL_Est/Lipase"/>
</dbReference>
<feature type="active site" evidence="4">
    <location>
        <position position="322"/>
    </location>
</feature>
<dbReference type="OrthoDB" id="5292073at2"/>
<dbReference type="CDD" id="cd01847">
    <property type="entry name" value="Triacylglycerol_lipase_like"/>
    <property type="match status" value="1"/>
</dbReference>
<accession>A0A2N8SL27</accession>
<keyword evidence="2 5" id="KW-0732">Signal</keyword>
<dbReference type="Pfam" id="PF00657">
    <property type="entry name" value="Lipase_GDSL"/>
    <property type="match status" value="1"/>
</dbReference>
<evidence type="ECO:0000256" key="3">
    <source>
        <dbReference type="ARBA" id="ARBA00022801"/>
    </source>
</evidence>
<dbReference type="SUPFAM" id="SSF52266">
    <property type="entry name" value="SGNH hydrolase"/>
    <property type="match status" value="1"/>
</dbReference>
<sequence>MQSVLKPLALAVLLAAIPIAADAASSPYSQFVTFGDSLSDAGNFPDMGSPLLATGGPLDGLPTGGLRFTNRTGPNYTADNSEYFGQVVTQVLANRLGLQSLPSTPLLPGALTGNPDGTNYAVGGYRSDQILDSLIGNSTVTVPGGATRSRLGYLVENPQVDPDGLYYLNGGANDIFQLVNGTAPLPITMARSAANMVEAVRVLQAAGARYIVISDLPNVGDTPLGNSMPGFGAYLNGLSDSFNAELASGLQAQGGNYVLLNNRLLLSEVRADLARFGFDPTIDQATVCFSGDGCVSDPTYGLTSQVGNTNTNADPNRLLFNDAVHPTTAVHQISADYVYSILAAPAEISRLPEMGRSALRSHLQTLDNELEAQRGRWQPVGRWRTFVQGGYDRPEYDGFGGGDGDSPTLAIGATNRVSESWLAGLSLGLAQNSLSLGEGDSDYDMRSYLASAFASFQQDRLFADFSVSAGYLDYDSLDRTFALGVTERSEKGSTEGTLWGVSAKSGFNLMQIGDPLQFGPFIGASYQKVEVDGYSEKGASSTALSFEDQELESLRLSVGVFGNYALTDRTRLFANVAREVERKDDEREDLRMSLNSVANNTFALPGAVPTGDQTRFSVGVAHQLTPGLSLRANYNYQGNDNRNQGVGVSLALDL</sequence>
<evidence type="ECO:0000313" key="8">
    <source>
        <dbReference type="Proteomes" id="UP000235897"/>
    </source>
</evidence>
<evidence type="ECO:0000259" key="6">
    <source>
        <dbReference type="PROSITE" id="PS51208"/>
    </source>
</evidence>
<evidence type="ECO:0000313" key="7">
    <source>
        <dbReference type="EMBL" id="PNG03193.1"/>
    </source>
</evidence>
<feature type="signal peptide" evidence="5">
    <location>
        <begin position="1"/>
        <end position="23"/>
    </location>
</feature>
<feature type="chain" id="PRO_5014828485" evidence="5">
    <location>
        <begin position="24"/>
        <end position="654"/>
    </location>
</feature>
<dbReference type="AlphaFoldDB" id="A0A2N8SL27"/>
<name>A0A2N8SL27_STUST</name>
<dbReference type="Gene3D" id="2.40.128.130">
    <property type="entry name" value="Autotransporter beta-domain"/>
    <property type="match status" value="1"/>
</dbReference>
<reference evidence="7 8" key="1">
    <citation type="submission" date="2018-01" db="EMBL/GenBank/DDBJ databases">
        <title>Denitrification phenotypes of diverse strains of Pseudomonas stutzeri.</title>
        <authorList>
            <person name="Milligan D.A."/>
            <person name="Bergaust L."/>
            <person name="Bakken L.R."/>
            <person name="Frostegard A."/>
        </authorList>
    </citation>
    <scope>NUCLEOTIDE SEQUENCE [LARGE SCALE GENOMIC DNA]</scope>
    <source>
        <strain evidence="7 8">28a3</strain>
    </source>
</reference>
<dbReference type="PANTHER" id="PTHR45648">
    <property type="entry name" value="GDSL LIPASE/ACYLHYDROLASE FAMILY PROTEIN (AFU_ORTHOLOGUE AFUA_4G14700)"/>
    <property type="match status" value="1"/>
</dbReference>
<dbReference type="GO" id="GO:0016788">
    <property type="term" value="F:hydrolase activity, acting on ester bonds"/>
    <property type="evidence" value="ECO:0007669"/>
    <property type="project" value="InterPro"/>
</dbReference>
<gene>
    <name evidence="7" type="ORF">CXL00_21755</name>
</gene>
<feature type="domain" description="Autotransporter" evidence="6">
    <location>
        <begin position="378"/>
        <end position="654"/>
    </location>
</feature>
<keyword evidence="3" id="KW-0378">Hydrolase</keyword>
<dbReference type="GO" id="GO:0019867">
    <property type="term" value="C:outer membrane"/>
    <property type="evidence" value="ECO:0007669"/>
    <property type="project" value="InterPro"/>
</dbReference>
<dbReference type="SMART" id="SM00869">
    <property type="entry name" value="Autotransporter"/>
    <property type="match status" value="1"/>
</dbReference>
<dbReference type="Proteomes" id="UP000235897">
    <property type="component" value="Unassembled WGS sequence"/>
</dbReference>
<dbReference type="InterPro" id="IPR036514">
    <property type="entry name" value="SGNH_hydro_sf"/>
</dbReference>
<dbReference type="PANTHER" id="PTHR45648:SF22">
    <property type="entry name" value="GDSL LIPASE_ACYLHYDROLASE FAMILY PROTEIN (AFU_ORTHOLOGUE AFUA_4G14700)"/>
    <property type="match status" value="1"/>
</dbReference>
<feature type="active site" evidence="4">
    <location>
        <position position="325"/>
    </location>
</feature>
<proteinExistence type="inferred from homology"/>
<comment type="similarity">
    <text evidence="1">Belongs to the 'GDSL' lipolytic enzyme family.</text>
</comment>
<protein>
    <submittedName>
        <fullName evidence="7">Autotransporter domain-containing esterase</fullName>
    </submittedName>
</protein>
<dbReference type="PIRSF" id="PIRSF037375">
    <property type="entry name" value="Autotrns_EstA"/>
    <property type="match status" value="1"/>
</dbReference>